<comment type="similarity">
    <text evidence="3">Belongs to the RNase E/G family. RNase G subfamily.</text>
</comment>
<evidence type="ECO:0000256" key="3">
    <source>
        <dbReference type="ARBA" id="ARBA00005663"/>
    </source>
</evidence>
<feature type="region of interest" description="Disordered" evidence="18">
    <location>
        <begin position="282"/>
        <end position="301"/>
    </location>
</feature>
<evidence type="ECO:0000256" key="14">
    <source>
        <dbReference type="ARBA" id="ARBA00022801"/>
    </source>
</evidence>
<dbReference type="GO" id="GO:0004519">
    <property type="term" value="F:endonuclease activity"/>
    <property type="evidence" value="ECO:0007669"/>
    <property type="project" value="UniProtKB-KW"/>
</dbReference>
<evidence type="ECO:0000256" key="1">
    <source>
        <dbReference type="ARBA" id="ARBA00001946"/>
    </source>
</evidence>
<dbReference type="GO" id="GO:0019843">
    <property type="term" value="F:rRNA binding"/>
    <property type="evidence" value="ECO:0007669"/>
    <property type="project" value="UniProtKB-KW"/>
</dbReference>
<comment type="caution">
    <text evidence="20">The sequence shown here is derived from an EMBL/GenBank/DDBJ whole genome shotgun (WGS) entry which is preliminary data.</text>
</comment>
<feature type="compositionally biased region" description="Basic residues" evidence="18">
    <location>
        <begin position="379"/>
        <end position="394"/>
    </location>
</feature>
<keyword evidence="7" id="KW-0997">Cell inner membrane</keyword>
<keyword evidence="9" id="KW-0819">tRNA processing</keyword>
<dbReference type="GO" id="GO:0006364">
    <property type="term" value="P:rRNA processing"/>
    <property type="evidence" value="ECO:0007669"/>
    <property type="project" value="UniProtKB-KW"/>
</dbReference>
<dbReference type="GO" id="GO:0008033">
    <property type="term" value="P:tRNA processing"/>
    <property type="evidence" value="ECO:0007669"/>
    <property type="project" value="UniProtKB-KW"/>
</dbReference>
<feature type="region of interest" description="Disordered" evidence="18">
    <location>
        <begin position="349"/>
        <end position="468"/>
    </location>
</feature>
<dbReference type="GO" id="GO:0005737">
    <property type="term" value="C:cytoplasm"/>
    <property type="evidence" value="ECO:0007669"/>
    <property type="project" value="UniProtKB-SubCell"/>
</dbReference>
<keyword evidence="8" id="KW-0698">rRNA processing</keyword>
<evidence type="ECO:0000256" key="13">
    <source>
        <dbReference type="ARBA" id="ARBA00022759"/>
    </source>
</evidence>
<dbReference type="PANTHER" id="PTHR30001">
    <property type="entry name" value="RIBONUCLEASE"/>
    <property type="match status" value="1"/>
</dbReference>
<evidence type="ECO:0000256" key="11">
    <source>
        <dbReference type="ARBA" id="ARBA00022723"/>
    </source>
</evidence>
<name>A0A6H3FAA0_9BACT</name>
<dbReference type="GO" id="GO:0004540">
    <property type="term" value="F:RNA nuclease activity"/>
    <property type="evidence" value="ECO:0007669"/>
    <property type="project" value="InterPro"/>
</dbReference>
<organism evidence="20 21">
    <name type="scientific">Desulfovibrio legallii</name>
    <dbReference type="NCBI Taxonomy" id="571438"/>
    <lineage>
        <taxon>Bacteria</taxon>
        <taxon>Pseudomonadati</taxon>
        <taxon>Thermodesulfobacteriota</taxon>
        <taxon>Desulfovibrionia</taxon>
        <taxon>Desulfovibrionales</taxon>
        <taxon>Desulfovibrionaceae</taxon>
        <taxon>Desulfovibrio</taxon>
    </lineage>
</organism>
<evidence type="ECO:0000256" key="15">
    <source>
        <dbReference type="ARBA" id="ARBA00022842"/>
    </source>
</evidence>
<keyword evidence="14" id="KW-0378">Hydrolase</keyword>
<evidence type="ECO:0000256" key="4">
    <source>
        <dbReference type="ARBA" id="ARBA00017719"/>
    </source>
</evidence>
<dbReference type="InterPro" id="IPR004659">
    <property type="entry name" value="RNase_E/G"/>
</dbReference>
<dbReference type="PROSITE" id="PS50126">
    <property type="entry name" value="S1"/>
    <property type="match status" value="1"/>
</dbReference>
<proteinExistence type="inferred from homology"/>
<feature type="compositionally biased region" description="Low complexity" evidence="18">
    <location>
        <begin position="449"/>
        <end position="468"/>
    </location>
</feature>
<evidence type="ECO:0000313" key="21">
    <source>
        <dbReference type="Proteomes" id="UP000292919"/>
    </source>
</evidence>
<feature type="domain" description="S1 motif" evidence="19">
    <location>
        <begin position="509"/>
        <end position="592"/>
    </location>
</feature>
<evidence type="ECO:0000256" key="9">
    <source>
        <dbReference type="ARBA" id="ARBA00022694"/>
    </source>
</evidence>
<feature type="compositionally biased region" description="Low complexity" evidence="18">
    <location>
        <begin position="77"/>
        <end position="94"/>
    </location>
</feature>
<keyword evidence="10" id="KW-0540">Nuclease</keyword>
<evidence type="ECO:0000256" key="8">
    <source>
        <dbReference type="ARBA" id="ARBA00022552"/>
    </source>
</evidence>
<dbReference type="EMBL" id="SIXC01000003">
    <property type="protein sequence ID" value="TBH80986.1"/>
    <property type="molecule type" value="Genomic_DNA"/>
</dbReference>
<evidence type="ECO:0000256" key="5">
    <source>
        <dbReference type="ARBA" id="ARBA00022475"/>
    </source>
</evidence>
<feature type="region of interest" description="Disordered" evidence="18">
    <location>
        <begin position="306"/>
        <end position="334"/>
    </location>
</feature>
<dbReference type="AlphaFoldDB" id="A0A6H3FAA0"/>
<keyword evidence="13" id="KW-0255">Endonuclease</keyword>
<dbReference type="InterPro" id="IPR003029">
    <property type="entry name" value="S1_domain"/>
</dbReference>
<protein>
    <recommendedName>
        <fullName evidence="4">Ribonuclease G</fullName>
    </recommendedName>
</protein>
<feature type="compositionally biased region" description="Low complexity" evidence="18">
    <location>
        <begin position="314"/>
        <end position="329"/>
    </location>
</feature>
<evidence type="ECO:0000256" key="17">
    <source>
        <dbReference type="ARBA" id="ARBA00023136"/>
    </source>
</evidence>
<dbReference type="PANTHER" id="PTHR30001:SF1">
    <property type="entry name" value="RIBONUCLEASE E_G-LIKE PROTEIN, CHLOROPLASTIC"/>
    <property type="match status" value="1"/>
</dbReference>
<feature type="compositionally biased region" description="Low complexity" evidence="18">
    <location>
        <begin position="359"/>
        <end position="375"/>
    </location>
</feature>
<dbReference type="Pfam" id="PF20833">
    <property type="entry name" value="RNase_E_G_Thio"/>
    <property type="match status" value="1"/>
</dbReference>
<sequence length="949" mass="100088">MTADQDTPVAASAAPDTMEKETPKPRRRAAPRSKTAKTASPAATTTDTSPDTPPPVEAADAATSRPAPRKRAVGKRAAAATAAPTDTPDTPPATEESPQKRRTTRTTSRKKTSAAEMATGQSAATAPKPASKDTASSAAPEGAPAAAAAAENAAPRAATPGATTKASGRSRSAAGRAASRSARSAVATADPAAQKAAAATAAAASPAPETSAAEAETAESAATPHTTTKTAGHERSAIGRTATTKTSGRSAGGRKSRAAAKDAAPAAPAALAVDGDVRAPQPAGMAVAGQQPGGAAALVAPERKELAARPAQGALASSASVPALSEAASPPVPALRPVADVPAVEGPAIVPVASGEGGSALSAAGSEADAENAAEAPRRKNRRGRRGGRGRSRKKDQNGQENGATATPGEDDRDAPAGPEGGVSAGEAQSRSPIPVDPQTSGKAFDKTSGQVSAQASGGKSSSARGGAQNKRRMYISVLPGEQVEVALAENGQVLEYYLDMLHQRKIKGNIYKGVIHNIDTNLQAAFVSYGAGKNGFLQIDEVHPEYWLSHHEPAKGKKFPPIQKVLKAGQEVLVQVVKEPTGSKGAFLTTWISLAGRFLVLTPGQEQIGVSRKVEDDEERSRLRELMNGIDPGQNLGVIVRTVSAGTTKTTLRNDLQYLKRVWRDIRKKGTEVTGPALVYQEPGLSERAVRDYLTDDVGEIWVDNEEVAQSIRETVSLLFPRKKDLVHLYTDVRTPMWDRFNLRRQLDQIYTREVQLPSGGRLVFDQTEALMAIDINSGKISGKGNFEAMAHKTNMEAAEAIARHLKLRDIGGQVVIDFIEMRDKKHVLEVEKTLRTAMKGDRARHDVGRMSSFGLLELVRQRTGSSALSITMEPCPACGGTGQRRNLEWQALQALGELRRLLRAENKDKCVYPAPPELALYLLNHKRDTLRELEQDFGKCLEILVRP</sequence>
<evidence type="ECO:0000256" key="18">
    <source>
        <dbReference type="SAM" id="MobiDB-lite"/>
    </source>
</evidence>
<keyword evidence="15" id="KW-0460">Magnesium</keyword>
<accession>A0A6H3FAA0</accession>
<keyword evidence="16" id="KW-0694">RNA-binding</keyword>
<feature type="compositionally biased region" description="Polar residues" evidence="18">
    <location>
        <begin position="427"/>
        <end position="442"/>
    </location>
</feature>
<keyword evidence="17" id="KW-0472">Membrane</keyword>
<dbReference type="Pfam" id="PF10150">
    <property type="entry name" value="RNase_E_G"/>
    <property type="match status" value="1"/>
</dbReference>
<dbReference type="NCBIfam" id="TIGR00757">
    <property type="entry name" value="RNaseEG"/>
    <property type="match status" value="1"/>
</dbReference>
<feature type="compositionally biased region" description="Basic residues" evidence="18">
    <location>
        <begin position="25"/>
        <end position="35"/>
    </location>
</feature>
<evidence type="ECO:0000313" key="20">
    <source>
        <dbReference type="EMBL" id="TBH80986.1"/>
    </source>
</evidence>
<dbReference type="InterPro" id="IPR019307">
    <property type="entry name" value="RNA-bd_AU-1/RNase_E/G"/>
</dbReference>
<comment type="cofactor">
    <cofactor evidence="1">
        <name>Mg(2+)</name>
        <dbReference type="ChEBI" id="CHEBI:18420"/>
    </cofactor>
</comment>
<keyword evidence="6" id="KW-0963">Cytoplasm</keyword>
<feature type="compositionally biased region" description="Low complexity" evidence="18">
    <location>
        <begin position="36"/>
        <end position="50"/>
    </location>
</feature>
<evidence type="ECO:0000256" key="2">
    <source>
        <dbReference type="ARBA" id="ARBA00004496"/>
    </source>
</evidence>
<dbReference type="Gene3D" id="3.40.1260.20">
    <property type="entry name" value="Ribonuclease E, catalytic domain"/>
    <property type="match status" value="1"/>
</dbReference>
<feature type="compositionally biased region" description="Low complexity" evidence="18">
    <location>
        <begin position="282"/>
        <end position="300"/>
    </location>
</feature>
<keyword evidence="5" id="KW-1003">Cell membrane</keyword>
<dbReference type="Proteomes" id="UP000292919">
    <property type="component" value="Unassembled WGS sequence"/>
</dbReference>
<dbReference type="GO" id="GO:0016787">
    <property type="term" value="F:hydrolase activity"/>
    <property type="evidence" value="ECO:0007669"/>
    <property type="project" value="UniProtKB-KW"/>
</dbReference>
<feature type="region of interest" description="Disordered" evidence="18">
    <location>
        <begin position="1"/>
        <end position="275"/>
    </location>
</feature>
<keyword evidence="11" id="KW-0479">Metal-binding</keyword>
<evidence type="ECO:0000256" key="6">
    <source>
        <dbReference type="ARBA" id="ARBA00022490"/>
    </source>
</evidence>
<dbReference type="InterPro" id="IPR012340">
    <property type="entry name" value="NA-bd_OB-fold"/>
</dbReference>
<reference evidence="20 21" key="1">
    <citation type="submission" date="2018-12" db="EMBL/GenBank/DDBJ databases">
        <title>First genome draft of Desulfovibrio legallis sp. nov.</title>
        <authorList>
            <person name="Ben Dhia O."/>
            <person name="Najjari A."/>
            <person name="Ferjani R."/>
            <person name="Fhoula I."/>
            <person name="Fardeau M.-L."/>
            <person name="Boudabbous A."/>
            <person name="Ouzari H.I."/>
        </authorList>
    </citation>
    <scope>NUCLEOTIDE SEQUENCE [LARGE SCALE GENOMIC DNA]</scope>
    <source>
        <strain evidence="20 21">H1T</strain>
    </source>
</reference>
<comment type="subcellular location">
    <subcellularLocation>
        <location evidence="2">Cytoplasm</location>
    </subcellularLocation>
</comment>
<dbReference type="GO" id="GO:0046872">
    <property type="term" value="F:metal ion binding"/>
    <property type="evidence" value="ECO:0007669"/>
    <property type="project" value="UniProtKB-KW"/>
</dbReference>
<evidence type="ECO:0000256" key="7">
    <source>
        <dbReference type="ARBA" id="ARBA00022519"/>
    </source>
</evidence>
<dbReference type="SUPFAM" id="SSF50249">
    <property type="entry name" value="Nucleic acid-binding proteins"/>
    <property type="match status" value="1"/>
</dbReference>
<keyword evidence="12" id="KW-0699">rRNA-binding</keyword>
<dbReference type="CDD" id="cd04453">
    <property type="entry name" value="S1_RNase_E"/>
    <property type="match status" value="1"/>
</dbReference>
<feature type="compositionally biased region" description="Low complexity" evidence="18">
    <location>
        <begin position="134"/>
        <end position="228"/>
    </location>
</feature>
<dbReference type="InterPro" id="IPR048583">
    <property type="entry name" value="RNase_E_G_thioredoxin-like"/>
</dbReference>
<evidence type="ECO:0000259" key="19">
    <source>
        <dbReference type="PROSITE" id="PS50126"/>
    </source>
</evidence>
<feature type="compositionally biased region" description="Low complexity" evidence="18">
    <location>
        <begin position="261"/>
        <end position="272"/>
    </location>
</feature>
<evidence type="ECO:0000256" key="10">
    <source>
        <dbReference type="ARBA" id="ARBA00022722"/>
    </source>
</evidence>
<evidence type="ECO:0000256" key="16">
    <source>
        <dbReference type="ARBA" id="ARBA00022884"/>
    </source>
</evidence>
<evidence type="ECO:0000256" key="12">
    <source>
        <dbReference type="ARBA" id="ARBA00022730"/>
    </source>
</evidence>
<keyword evidence="21" id="KW-1185">Reference proteome</keyword>
<dbReference type="Gene3D" id="2.40.50.140">
    <property type="entry name" value="Nucleic acid-binding proteins"/>
    <property type="match status" value="1"/>
</dbReference>
<gene>
    <name evidence="20" type="ORF">EB812_02525</name>
</gene>
<dbReference type="SMART" id="SM00316">
    <property type="entry name" value="S1"/>
    <property type="match status" value="1"/>
</dbReference>
<feature type="compositionally biased region" description="Basic residues" evidence="18">
    <location>
        <begin position="100"/>
        <end position="112"/>
    </location>
</feature>